<feature type="compositionally biased region" description="Basic and acidic residues" evidence="1">
    <location>
        <begin position="85"/>
        <end position="96"/>
    </location>
</feature>
<name>A0ABR4AZY3_9LECA</name>
<feature type="compositionally biased region" description="Polar residues" evidence="1">
    <location>
        <begin position="517"/>
        <end position="534"/>
    </location>
</feature>
<organism evidence="2 3">
    <name type="scientific">Lepraria finkii</name>
    <dbReference type="NCBI Taxonomy" id="1340010"/>
    <lineage>
        <taxon>Eukaryota</taxon>
        <taxon>Fungi</taxon>
        <taxon>Dikarya</taxon>
        <taxon>Ascomycota</taxon>
        <taxon>Pezizomycotina</taxon>
        <taxon>Lecanoromycetes</taxon>
        <taxon>OSLEUM clade</taxon>
        <taxon>Lecanoromycetidae</taxon>
        <taxon>Lecanorales</taxon>
        <taxon>Lecanorineae</taxon>
        <taxon>Stereocaulaceae</taxon>
        <taxon>Lepraria</taxon>
    </lineage>
</organism>
<dbReference type="Proteomes" id="UP001590951">
    <property type="component" value="Unassembled WGS sequence"/>
</dbReference>
<feature type="compositionally biased region" description="Basic residues" evidence="1">
    <location>
        <begin position="12"/>
        <end position="33"/>
    </location>
</feature>
<feature type="compositionally biased region" description="Polar residues" evidence="1">
    <location>
        <begin position="157"/>
        <end position="171"/>
    </location>
</feature>
<sequence length="675" mass="72486">MMSTVQPTKSGKGGKKATKAKKGSGKAKGKVAKTKQEEPQIVSSFLELEDDNFEVKVAQVPPPTTTSKKRKSDETSTAKAGLMDSQDKAGDEEHQPPPKKKRATKTSSSVAPIQELPMSTSRNEDEVDTHMTDAEEIAPPSVPASKKKGKGSRKRAFSTTRKVSIASTASKASLRAGLPDKEIDAALEAELNRPLTDEEGDVEPLEIQQPTGRRLTRTRPGSKNATASVAPTRRGTRASTATVEDTSTAELYPSMPNASDNEHESVAEKSTEAIPTEQTVDPSSKTKGTKAKGSRKATARKPNRKQDIAPPEESTVAVDENMERQDVVEEKPQQTRNRQTSRQLPTRNTRASVTSVTHDVMDLASDVNSSVLDTQTAQDNSGHETDASVVKHGRAKRGSRKASTAVKTAKGGKKGVAASRNIEDIVQPIPDSRGPEETEHQPNVMAVDDEAINVEPEVKEIETPKKQPEATKAATKATKAKKPAPKSKAATRKASTTLSHDELAGVAEDTALPQLPSARSTLTLALSPQSSDAENQPPSSRPSAQRPPLSLQLPSKSQMARVPLALATPTASPSKGTFSKLQTTIPWTAVDLEQIFQGTPTADKENNPFVFGQRTAESGSALTSPEKKLSVEQWIQLNAQRGEEKLRNECERLVGRFEGEGMRALKALEGIICAE</sequence>
<evidence type="ECO:0000256" key="1">
    <source>
        <dbReference type="SAM" id="MobiDB-lite"/>
    </source>
</evidence>
<keyword evidence="3" id="KW-1185">Reference proteome</keyword>
<evidence type="ECO:0000313" key="3">
    <source>
        <dbReference type="Proteomes" id="UP001590951"/>
    </source>
</evidence>
<proteinExistence type="predicted"/>
<comment type="caution">
    <text evidence="2">The sequence shown here is derived from an EMBL/GenBank/DDBJ whole genome shotgun (WGS) entry which is preliminary data.</text>
</comment>
<feature type="compositionally biased region" description="Basic residues" evidence="1">
    <location>
        <begin position="145"/>
        <end position="156"/>
    </location>
</feature>
<dbReference type="EMBL" id="JBHFEH010000037">
    <property type="protein sequence ID" value="KAL2051200.1"/>
    <property type="molecule type" value="Genomic_DNA"/>
</dbReference>
<protein>
    <submittedName>
        <fullName evidence="2">Uncharacterized protein</fullName>
    </submittedName>
</protein>
<feature type="region of interest" description="Disordered" evidence="1">
    <location>
        <begin position="1"/>
        <end position="357"/>
    </location>
</feature>
<feature type="compositionally biased region" description="Basic and acidic residues" evidence="1">
    <location>
        <begin position="122"/>
        <end position="133"/>
    </location>
</feature>
<gene>
    <name evidence="2" type="ORF">ABVK25_008447</name>
</gene>
<feature type="compositionally biased region" description="Basic residues" evidence="1">
    <location>
        <begin position="478"/>
        <end position="491"/>
    </location>
</feature>
<feature type="region of interest" description="Disordered" evidence="1">
    <location>
        <begin position="374"/>
        <end position="551"/>
    </location>
</feature>
<reference evidence="2 3" key="1">
    <citation type="submission" date="2024-09" db="EMBL/GenBank/DDBJ databases">
        <title>Rethinking Asexuality: The Enigmatic Case of Functional Sexual Genes in Lepraria (Stereocaulaceae).</title>
        <authorList>
            <person name="Doellman M."/>
            <person name="Sun Y."/>
            <person name="Barcenas-Pena A."/>
            <person name="Lumbsch H.T."/>
            <person name="Grewe F."/>
        </authorList>
    </citation>
    <scope>NUCLEOTIDE SEQUENCE [LARGE SCALE GENOMIC DNA]</scope>
    <source>
        <strain evidence="2 3">Grewe 0041</strain>
    </source>
</reference>
<feature type="compositionally biased region" description="Polar residues" evidence="1">
    <location>
        <begin position="334"/>
        <end position="357"/>
    </location>
</feature>
<feature type="compositionally biased region" description="Basic and acidic residues" evidence="1">
    <location>
        <begin position="456"/>
        <end position="469"/>
    </location>
</feature>
<feature type="compositionally biased region" description="Basic and acidic residues" evidence="1">
    <location>
        <begin position="321"/>
        <end position="333"/>
    </location>
</feature>
<feature type="compositionally biased region" description="Low complexity" evidence="1">
    <location>
        <begin position="401"/>
        <end position="419"/>
    </location>
</feature>
<evidence type="ECO:0000313" key="2">
    <source>
        <dbReference type="EMBL" id="KAL2051200.1"/>
    </source>
</evidence>
<feature type="compositionally biased region" description="Basic residues" evidence="1">
    <location>
        <begin position="287"/>
        <end position="303"/>
    </location>
</feature>
<feature type="compositionally biased region" description="Polar residues" evidence="1">
    <location>
        <begin position="237"/>
        <end position="249"/>
    </location>
</feature>
<feature type="compositionally biased region" description="Low complexity" evidence="1">
    <location>
        <begin position="536"/>
        <end position="551"/>
    </location>
</feature>
<feature type="compositionally biased region" description="Polar residues" evidence="1">
    <location>
        <begin position="105"/>
        <end position="121"/>
    </location>
</feature>
<feature type="compositionally biased region" description="Basic residues" evidence="1">
    <location>
        <begin position="391"/>
        <end position="400"/>
    </location>
</feature>
<accession>A0ABR4AZY3</accession>
<feature type="compositionally biased region" description="Low complexity" evidence="1">
    <location>
        <begin position="210"/>
        <end position="221"/>
    </location>
</feature>
<feature type="compositionally biased region" description="Basic and acidic residues" evidence="1">
    <location>
        <begin position="260"/>
        <end position="271"/>
    </location>
</feature>